<evidence type="ECO:0008006" key="3">
    <source>
        <dbReference type="Google" id="ProtNLM"/>
    </source>
</evidence>
<gene>
    <name evidence="1" type="ORF">DEHRE_10740</name>
</gene>
<reference evidence="1 2" key="1">
    <citation type="journal article" date="2013" name="Stand. Genomic Sci.">
        <title>Complete genome sequence of Dehalobacter restrictus PER-K23(T.).</title>
        <authorList>
            <person name="Kruse T."/>
            <person name="Maillard J."/>
            <person name="Goodwin L."/>
            <person name="Woyke T."/>
            <person name="Teshima H."/>
            <person name="Bruce D."/>
            <person name="Detter C."/>
            <person name="Tapia R."/>
            <person name="Han C."/>
            <person name="Huntemann M."/>
            <person name="Wei C.L."/>
            <person name="Han J."/>
            <person name="Chen A."/>
            <person name="Kyrpides N."/>
            <person name="Szeto E."/>
            <person name="Markowitz V."/>
            <person name="Ivanova N."/>
            <person name="Pagani I."/>
            <person name="Pati A."/>
            <person name="Pitluck S."/>
            <person name="Nolan M."/>
            <person name="Holliger C."/>
            <person name="Smidt H."/>
        </authorList>
    </citation>
    <scope>NUCLEOTIDE SEQUENCE [LARGE SCALE GENOMIC DNA]</scope>
    <source>
        <strain evidence="2">DSM 9455</strain>
    </source>
</reference>
<accession>A0ABM5P7H8</accession>
<name>A0ABM5P7H8_DEHRP</name>
<evidence type="ECO:0000313" key="1">
    <source>
        <dbReference type="EMBL" id="AHF10475.1"/>
    </source>
</evidence>
<organism evidence="1 2">
    <name type="scientific">Dehalobacter restrictus (strain DSM 9455 / PER-K23)</name>
    <dbReference type="NCBI Taxonomy" id="871738"/>
    <lineage>
        <taxon>Bacteria</taxon>
        <taxon>Bacillati</taxon>
        <taxon>Bacillota</taxon>
        <taxon>Clostridia</taxon>
        <taxon>Eubacteriales</taxon>
        <taxon>Desulfitobacteriaceae</taxon>
        <taxon>Dehalobacter</taxon>
    </lineage>
</organism>
<evidence type="ECO:0000313" key="2">
    <source>
        <dbReference type="Proteomes" id="UP000018934"/>
    </source>
</evidence>
<keyword evidence="2" id="KW-1185">Reference proteome</keyword>
<proteinExistence type="predicted"/>
<sequence>MADEEQKEVGTITLLRRLFKATNLEKFIKEDLKSVDVPTFHEYITALCAERGEVKERIINKAGIERTFGHQLFNGTRKPSREKAIQLAIGFEMDTENTQKLLRIARSNALYPKIDRDAAIIYCLEHHMTYMETQETLHVHGITLLGRKKKDE</sequence>
<dbReference type="EMBL" id="CP007033">
    <property type="protein sequence ID" value="AHF10475.1"/>
    <property type="molecule type" value="Genomic_DNA"/>
</dbReference>
<protein>
    <recommendedName>
        <fullName evidence="3">XRE family transcriptional regulator</fullName>
    </recommendedName>
</protein>
<dbReference type="Proteomes" id="UP000018934">
    <property type="component" value="Chromosome"/>
</dbReference>
<dbReference type="RefSeq" id="WP_025205997.1">
    <property type="nucleotide sequence ID" value="NZ_CP007033.1"/>
</dbReference>